<keyword evidence="3" id="KW-0731">Sigma factor</keyword>
<evidence type="ECO:0000256" key="4">
    <source>
        <dbReference type="ARBA" id="ARBA00023125"/>
    </source>
</evidence>
<evidence type="ECO:0000259" key="7">
    <source>
        <dbReference type="Pfam" id="PF08281"/>
    </source>
</evidence>
<dbReference type="SUPFAM" id="SSF88946">
    <property type="entry name" value="Sigma2 domain of RNA polymerase sigma factors"/>
    <property type="match status" value="1"/>
</dbReference>
<keyword evidence="2" id="KW-0805">Transcription regulation</keyword>
<comment type="caution">
    <text evidence="8">The sequence shown here is derived from an EMBL/GenBank/DDBJ whole genome shotgun (WGS) entry which is preliminary data.</text>
</comment>
<dbReference type="SUPFAM" id="SSF88659">
    <property type="entry name" value="Sigma3 and sigma4 domains of RNA polymerase sigma factors"/>
    <property type="match status" value="1"/>
</dbReference>
<gene>
    <name evidence="8" type="ORF">J2Z79_000470</name>
</gene>
<dbReference type="Gene3D" id="1.10.1740.10">
    <property type="match status" value="1"/>
</dbReference>
<evidence type="ECO:0000313" key="8">
    <source>
        <dbReference type="EMBL" id="MBP2017096.1"/>
    </source>
</evidence>
<feature type="domain" description="RNA polymerase sigma factor 70 region 4 type 2" evidence="7">
    <location>
        <begin position="98"/>
        <end position="148"/>
    </location>
</feature>
<evidence type="ECO:0000256" key="3">
    <source>
        <dbReference type="ARBA" id="ARBA00023082"/>
    </source>
</evidence>
<dbReference type="InterPro" id="IPR039425">
    <property type="entry name" value="RNA_pol_sigma-70-like"/>
</dbReference>
<dbReference type="InterPro" id="IPR013325">
    <property type="entry name" value="RNA_pol_sigma_r2"/>
</dbReference>
<keyword evidence="4" id="KW-0238">DNA-binding</keyword>
<dbReference type="CDD" id="cd06171">
    <property type="entry name" value="Sigma70_r4"/>
    <property type="match status" value="1"/>
</dbReference>
<dbReference type="PANTHER" id="PTHR43133">
    <property type="entry name" value="RNA POLYMERASE ECF-TYPE SIGMA FACTO"/>
    <property type="match status" value="1"/>
</dbReference>
<dbReference type="NCBIfam" id="TIGR02937">
    <property type="entry name" value="sigma70-ECF"/>
    <property type="match status" value="1"/>
</dbReference>
<dbReference type="Pfam" id="PF08281">
    <property type="entry name" value="Sigma70_r4_2"/>
    <property type="match status" value="1"/>
</dbReference>
<evidence type="ECO:0000313" key="9">
    <source>
        <dbReference type="Proteomes" id="UP001519289"/>
    </source>
</evidence>
<dbReference type="InterPro" id="IPR013324">
    <property type="entry name" value="RNA_pol_sigma_r3/r4-like"/>
</dbReference>
<dbReference type="Proteomes" id="UP001519289">
    <property type="component" value="Unassembled WGS sequence"/>
</dbReference>
<dbReference type="InterPro" id="IPR014284">
    <property type="entry name" value="RNA_pol_sigma-70_dom"/>
</dbReference>
<dbReference type="PANTHER" id="PTHR43133:SF8">
    <property type="entry name" value="RNA POLYMERASE SIGMA FACTOR HI_1459-RELATED"/>
    <property type="match status" value="1"/>
</dbReference>
<comment type="similarity">
    <text evidence="1">Belongs to the sigma-70 factor family. ECF subfamily.</text>
</comment>
<feature type="domain" description="RNA polymerase sigma-70 region 2" evidence="6">
    <location>
        <begin position="6"/>
        <end position="73"/>
    </location>
</feature>
<dbReference type="InterPro" id="IPR007627">
    <property type="entry name" value="RNA_pol_sigma70_r2"/>
</dbReference>
<evidence type="ECO:0000256" key="2">
    <source>
        <dbReference type="ARBA" id="ARBA00023015"/>
    </source>
</evidence>
<dbReference type="InterPro" id="IPR013249">
    <property type="entry name" value="RNA_pol_sigma70_r4_t2"/>
</dbReference>
<keyword evidence="5" id="KW-0804">Transcription</keyword>
<protein>
    <submittedName>
        <fullName evidence="8">RNA polymerase sigma-70 factor (ECF subfamily)</fullName>
    </submittedName>
</protein>
<dbReference type="EMBL" id="JAGGLG010000002">
    <property type="protein sequence ID" value="MBP2017096.1"/>
    <property type="molecule type" value="Genomic_DNA"/>
</dbReference>
<accession>A0ABS4JNI6</accession>
<dbReference type="Gene3D" id="1.10.10.10">
    <property type="entry name" value="Winged helix-like DNA-binding domain superfamily/Winged helix DNA-binding domain"/>
    <property type="match status" value="1"/>
</dbReference>
<dbReference type="InterPro" id="IPR036388">
    <property type="entry name" value="WH-like_DNA-bd_sf"/>
</dbReference>
<evidence type="ECO:0000256" key="5">
    <source>
        <dbReference type="ARBA" id="ARBA00023163"/>
    </source>
</evidence>
<dbReference type="Pfam" id="PF04542">
    <property type="entry name" value="Sigma70_r2"/>
    <property type="match status" value="1"/>
</dbReference>
<evidence type="ECO:0000256" key="1">
    <source>
        <dbReference type="ARBA" id="ARBA00010641"/>
    </source>
</evidence>
<sequence>MEYLQLLRAHQGYLERIALAMLGNRADAEDALQETALAGYRHFDQLRDAHAFGAWIRRILIRQCRQILERRQRSVPVDDLAAYLPDTVPGPDAESTAVWGMVARLSDHLRPVVVLRYMLDMSQQEVAEALGIPVGTVKSRLGKALALLRQMEEAERRAAQ</sequence>
<evidence type="ECO:0000259" key="6">
    <source>
        <dbReference type="Pfam" id="PF04542"/>
    </source>
</evidence>
<organism evidence="8 9">
    <name type="scientific">Symbiobacterium terraclitae</name>
    <dbReference type="NCBI Taxonomy" id="557451"/>
    <lineage>
        <taxon>Bacteria</taxon>
        <taxon>Bacillati</taxon>
        <taxon>Bacillota</taxon>
        <taxon>Clostridia</taxon>
        <taxon>Eubacteriales</taxon>
        <taxon>Symbiobacteriaceae</taxon>
        <taxon>Symbiobacterium</taxon>
    </lineage>
</organism>
<name>A0ABS4JNI6_9FIRM</name>
<reference evidence="8 9" key="1">
    <citation type="submission" date="2021-03" db="EMBL/GenBank/DDBJ databases">
        <title>Genomic Encyclopedia of Type Strains, Phase IV (KMG-IV): sequencing the most valuable type-strain genomes for metagenomic binning, comparative biology and taxonomic classification.</title>
        <authorList>
            <person name="Goeker M."/>
        </authorList>
    </citation>
    <scope>NUCLEOTIDE SEQUENCE [LARGE SCALE GENOMIC DNA]</scope>
    <source>
        <strain evidence="8 9">DSM 27138</strain>
    </source>
</reference>
<keyword evidence="9" id="KW-1185">Reference proteome</keyword>
<proteinExistence type="inferred from homology"/>
<dbReference type="RefSeq" id="WP_209465245.1">
    <property type="nucleotide sequence ID" value="NZ_JAGGLG010000002.1"/>
</dbReference>